<reference evidence="1 2" key="1">
    <citation type="submission" date="2016-08" db="EMBL/GenBank/DDBJ databases">
        <authorList>
            <person name="Seilhamer J.J."/>
        </authorList>
    </citation>
    <scope>NUCLEOTIDE SEQUENCE [LARGE SCALE GENOMIC DNA]</scope>
    <source>
        <strain evidence="1 2">CFBP7245</strain>
    </source>
</reference>
<gene>
    <name evidence="1" type="ORF">XdyCFBP7245_10565</name>
</gene>
<dbReference type="Proteomes" id="UP000238908">
    <property type="component" value="Unassembled WGS sequence"/>
</dbReference>
<name>A0A2S7C3G0_9XANT</name>
<sequence length="122" mass="13340">MQSKAQVVEGAVPSTIAGHVVNPFVAAFMPTQGPAIGEDTAPDWNVVENMHTDHFDWSLPAHRRGTLCGMDAVEEPTRTSLRRVPRWWAGKGPAVTLHSSRSTTDLQRCCPITRRQSPPQAA</sequence>
<proteinExistence type="predicted"/>
<dbReference type="AlphaFoldDB" id="A0A2S7C3G0"/>
<evidence type="ECO:0000313" key="2">
    <source>
        <dbReference type="Proteomes" id="UP000238908"/>
    </source>
</evidence>
<organism evidence="1 2">
    <name type="scientific">Xanthomonas dyei</name>
    <dbReference type="NCBI Taxonomy" id="743699"/>
    <lineage>
        <taxon>Bacteria</taxon>
        <taxon>Pseudomonadati</taxon>
        <taxon>Pseudomonadota</taxon>
        <taxon>Gammaproteobacteria</taxon>
        <taxon>Lysobacterales</taxon>
        <taxon>Lysobacteraceae</taxon>
        <taxon>Xanthomonas</taxon>
    </lineage>
</organism>
<accession>A0A2S7C3G0</accession>
<dbReference type="EMBL" id="MDEE01000013">
    <property type="protein sequence ID" value="PPU56107.1"/>
    <property type="molecule type" value="Genomic_DNA"/>
</dbReference>
<comment type="caution">
    <text evidence="1">The sequence shown here is derived from an EMBL/GenBank/DDBJ whole genome shotgun (WGS) entry which is preliminary data.</text>
</comment>
<evidence type="ECO:0000313" key="1">
    <source>
        <dbReference type="EMBL" id="PPU56107.1"/>
    </source>
</evidence>
<protein>
    <submittedName>
        <fullName evidence="1">Uncharacterized protein</fullName>
    </submittedName>
</protein>